<comment type="subcellular location">
    <subcellularLocation>
        <location evidence="2">Cell membrane</location>
        <topology evidence="2">Multi-pass membrane protein</topology>
    </subcellularLocation>
</comment>
<organism evidence="20 21">
    <name type="scientific">Syntrophobacter fumaroxidans (strain DSM 10017 / MPOB)</name>
    <dbReference type="NCBI Taxonomy" id="335543"/>
    <lineage>
        <taxon>Bacteria</taxon>
        <taxon>Pseudomonadati</taxon>
        <taxon>Thermodesulfobacteriota</taxon>
        <taxon>Syntrophobacteria</taxon>
        <taxon>Syntrophobacterales</taxon>
        <taxon>Syntrophobacteraceae</taxon>
        <taxon>Syntrophobacter</taxon>
    </lineage>
</organism>
<feature type="domain" description="PAS" evidence="18">
    <location>
        <begin position="371"/>
        <end position="440"/>
    </location>
</feature>
<dbReference type="SMART" id="SM00387">
    <property type="entry name" value="HATPase_c"/>
    <property type="match status" value="1"/>
</dbReference>
<dbReference type="PRINTS" id="PR00344">
    <property type="entry name" value="BCTRLSENSOR"/>
</dbReference>
<dbReference type="InterPro" id="IPR003661">
    <property type="entry name" value="HisK_dim/P_dom"/>
</dbReference>
<dbReference type="HOGENOM" id="CLU_000445_114_21_7"/>
<name>A0LKY0_SYNFM</name>
<accession>A0LKY0</accession>
<dbReference type="SMART" id="SM00388">
    <property type="entry name" value="HisKA"/>
    <property type="match status" value="1"/>
</dbReference>
<feature type="transmembrane region" description="Helical" evidence="15">
    <location>
        <begin position="330"/>
        <end position="349"/>
    </location>
</feature>
<keyword evidence="9 20" id="KW-0418">Kinase</keyword>
<evidence type="ECO:0000256" key="7">
    <source>
        <dbReference type="ARBA" id="ARBA00022692"/>
    </source>
</evidence>
<dbReference type="PROSITE" id="PS50110">
    <property type="entry name" value="RESPONSE_REGULATORY"/>
    <property type="match status" value="1"/>
</dbReference>
<sequence length="991" mass="110667">MFLHSKHLENLCVFRFTPIIRCKHIPRNEPFLNTVLDSDMKIIGRFIVFVILVGLTGYVLYSAYSEVETKTIDQLNAQQMTHARQAARGIEDYFESKLNMLAFLSKSEHIINLDEEGRQILALLYYEHSESMSAITRVDADGRIMYTMPYTEGVIGADLSDQVHIRDLMLTRQVTLSDVFTAVQGVRAMALHVPIRHKGEFRGSIGIFIPYEKLTKEYLAPIQIGANGHAWIISRNGTELYSPVAGRTGSSVFEASSRFPSVISMVEKMLKGEEGVTTYSDEIVENGRTEVITRHAVFLPVHMANTFWSIVVSTPEDEVLALMKGFRNRWLLMVVILMAASLIYAYSMAKAWAIIREENRREQTEKTLRGTNQLLNALIESSPLGINITAPDGTVKLWNPASERIFGWSREEIVDKPLPTLTPEIEAEFNTYFTALLQGQAYTALETRRKRKDGTVIDVNLSGAPVRDDTGRIIGGMGIIEDITGRKKTEEERVRLASAVEQAAEVIFITDHEGTIQYVNPAFERITGYEKGEALHRNVRILASGKHSKDFYQQVDHTLARGETWAGRFINRKKNGSLFEVEATISPVRDASGKITNHVAVQRDVTQEVGLERQLRQAQKMEAIGTLAGGIAHDFNNILGIILGYTEMGMLKIDNRDIAEKSLAEVLKAGHRAKELVRQILAFSRHSEYELRPVQASLIVKEALRLLRSSLPSTIEISRNISNTGVVIADPSQIHQIVMNLCTNAHHAMREKGGVLSVTMEDTELDESAVAQCGGVTPGPYLRLTVRDTGQGMDASIMERIFDPYFTTKDQGEGTGLGLAVVHGIVKNLGGVIAVESELGKGSAFHVFLPRTERRQSVTERPAGKSPSGRERILFVDDEVELARVADKMLTHLGYTVSSHTSSTDALEDFLERPDQFDLIITDHTMPNLTGIDLARECLRIRPDMPIIICTGFSERLNEDVAKAAGIRQFVMKPLVIDDLARIVRKVLDRR</sequence>
<dbReference type="GO" id="GO:0006355">
    <property type="term" value="P:regulation of DNA-templated transcription"/>
    <property type="evidence" value="ECO:0007669"/>
    <property type="project" value="InterPro"/>
</dbReference>
<evidence type="ECO:0000256" key="1">
    <source>
        <dbReference type="ARBA" id="ARBA00000085"/>
    </source>
</evidence>
<dbReference type="EC" id="2.7.13.3" evidence="3"/>
<dbReference type="Pfam" id="PF02743">
    <property type="entry name" value="dCache_1"/>
    <property type="match status" value="1"/>
</dbReference>
<feature type="modified residue" description="4-aspartylphosphate" evidence="14">
    <location>
        <position position="923"/>
    </location>
</feature>
<feature type="domain" description="PAC" evidence="19">
    <location>
        <begin position="563"/>
        <end position="617"/>
    </location>
</feature>
<evidence type="ECO:0000259" key="18">
    <source>
        <dbReference type="PROSITE" id="PS50112"/>
    </source>
</evidence>
<keyword evidence="21" id="KW-1185">Reference proteome</keyword>
<dbReference type="EMBL" id="CP000478">
    <property type="protein sequence ID" value="ABK18082.1"/>
    <property type="molecule type" value="Genomic_DNA"/>
</dbReference>
<dbReference type="PROSITE" id="PS50109">
    <property type="entry name" value="HIS_KIN"/>
    <property type="match status" value="1"/>
</dbReference>
<evidence type="ECO:0000256" key="10">
    <source>
        <dbReference type="ARBA" id="ARBA00022840"/>
    </source>
</evidence>
<dbReference type="InParanoid" id="A0LKY0"/>
<evidence type="ECO:0000313" key="20">
    <source>
        <dbReference type="EMBL" id="ABK18082.1"/>
    </source>
</evidence>
<dbReference type="Gene3D" id="1.10.287.130">
    <property type="match status" value="1"/>
</dbReference>
<evidence type="ECO:0000256" key="12">
    <source>
        <dbReference type="ARBA" id="ARBA00023012"/>
    </source>
</evidence>
<dbReference type="PROSITE" id="PS50112">
    <property type="entry name" value="PAS"/>
    <property type="match status" value="2"/>
</dbReference>
<feature type="transmembrane region" description="Helical" evidence="15">
    <location>
        <begin position="42"/>
        <end position="61"/>
    </location>
</feature>
<keyword evidence="6" id="KW-0808">Transferase</keyword>
<feature type="domain" description="PAS" evidence="18">
    <location>
        <begin position="492"/>
        <end position="562"/>
    </location>
</feature>
<dbReference type="SMART" id="SM00448">
    <property type="entry name" value="REC"/>
    <property type="match status" value="1"/>
</dbReference>
<dbReference type="KEGG" id="sfu:Sfum_2401"/>
<reference evidence="20 21" key="1">
    <citation type="submission" date="2006-10" db="EMBL/GenBank/DDBJ databases">
        <title>Complete sequence of Syntrophobacter fumaroxidans MPOB.</title>
        <authorList>
            <consortium name="US DOE Joint Genome Institute"/>
            <person name="Copeland A."/>
            <person name="Lucas S."/>
            <person name="Lapidus A."/>
            <person name="Barry K."/>
            <person name="Detter J.C."/>
            <person name="Glavina del Rio T."/>
            <person name="Hammon N."/>
            <person name="Israni S."/>
            <person name="Pitluck S."/>
            <person name="Goltsman E.G."/>
            <person name="Martinez M."/>
            <person name="Schmutz J."/>
            <person name="Larimer F."/>
            <person name="Land M."/>
            <person name="Hauser L."/>
            <person name="Kyrpides N."/>
            <person name="Kim E."/>
            <person name="Boone D.R."/>
            <person name="Brockman F."/>
            <person name="Culley D."/>
            <person name="Ferry J."/>
            <person name="Gunsalus R."/>
            <person name="McInerney M.J."/>
            <person name="Morrison M."/>
            <person name="Plugge C."/>
            <person name="Rohlin L."/>
            <person name="Scholten J."/>
            <person name="Sieber J."/>
            <person name="Stams A.J.M."/>
            <person name="Worm P."/>
            <person name="Henstra A.M."/>
            <person name="Richardson P."/>
        </authorList>
    </citation>
    <scope>NUCLEOTIDE SEQUENCE [LARGE SCALE GENOMIC DNA]</scope>
    <source>
        <strain evidence="21">DSM 10017 / MPOB</strain>
    </source>
</reference>
<evidence type="ECO:0000259" key="16">
    <source>
        <dbReference type="PROSITE" id="PS50109"/>
    </source>
</evidence>
<dbReference type="InterPro" id="IPR003594">
    <property type="entry name" value="HATPase_dom"/>
</dbReference>
<keyword evidence="11 15" id="KW-1133">Transmembrane helix</keyword>
<feature type="domain" description="Histidine kinase" evidence="16">
    <location>
        <begin position="630"/>
        <end position="853"/>
    </location>
</feature>
<keyword evidence="4" id="KW-1003">Cell membrane</keyword>
<dbReference type="InterPro" id="IPR036097">
    <property type="entry name" value="HisK_dim/P_sf"/>
</dbReference>
<dbReference type="eggNOG" id="COG3829">
    <property type="taxonomic scope" value="Bacteria"/>
</dbReference>
<evidence type="ECO:0000256" key="13">
    <source>
        <dbReference type="ARBA" id="ARBA00023136"/>
    </source>
</evidence>
<dbReference type="Pfam" id="PF02518">
    <property type="entry name" value="HATPase_c"/>
    <property type="match status" value="1"/>
</dbReference>
<evidence type="ECO:0000256" key="9">
    <source>
        <dbReference type="ARBA" id="ARBA00022777"/>
    </source>
</evidence>
<dbReference type="STRING" id="335543.Sfum_2401"/>
<gene>
    <name evidence="20" type="ordered locus">Sfum_2401</name>
</gene>
<dbReference type="GO" id="GO:0005524">
    <property type="term" value="F:ATP binding"/>
    <property type="evidence" value="ECO:0007669"/>
    <property type="project" value="UniProtKB-KW"/>
</dbReference>
<keyword evidence="10" id="KW-0067">ATP-binding</keyword>
<dbReference type="SUPFAM" id="SSF55874">
    <property type="entry name" value="ATPase domain of HSP90 chaperone/DNA topoisomerase II/histidine kinase"/>
    <property type="match status" value="1"/>
</dbReference>
<keyword evidence="7 15" id="KW-0812">Transmembrane</keyword>
<dbReference type="InterPro" id="IPR036890">
    <property type="entry name" value="HATPase_C_sf"/>
</dbReference>
<evidence type="ECO:0000256" key="8">
    <source>
        <dbReference type="ARBA" id="ARBA00022741"/>
    </source>
</evidence>
<dbReference type="Pfam" id="PF00072">
    <property type="entry name" value="Response_reg"/>
    <property type="match status" value="1"/>
</dbReference>
<keyword evidence="5 14" id="KW-0597">Phosphoprotein</keyword>
<dbReference type="InterPro" id="IPR033479">
    <property type="entry name" value="dCache_1"/>
</dbReference>
<dbReference type="SUPFAM" id="SSF47384">
    <property type="entry name" value="Homodimeric domain of signal transducing histidine kinase"/>
    <property type="match status" value="1"/>
</dbReference>
<dbReference type="InterPro" id="IPR035965">
    <property type="entry name" value="PAS-like_dom_sf"/>
</dbReference>
<comment type="catalytic activity">
    <reaction evidence="1">
        <text>ATP + protein L-histidine = ADP + protein N-phospho-L-histidine.</text>
        <dbReference type="EC" id="2.7.13.3"/>
    </reaction>
</comment>
<dbReference type="PROSITE" id="PS50113">
    <property type="entry name" value="PAC"/>
    <property type="match status" value="2"/>
</dbReference>
<evidence type="ECO:0000256" key="11">
    <source>
        <dbReference type="ARBA" id="ARBA00022989"/>
    </source>
</evidence>
<dbReference type="InterPro" id="IPR001789">
    <property type="entry name" value="Sig_transdc_resp-reg_receiver"/>
</dbReference>
<feature type="domain" description="PAC" evidence="19">
    <location>
        <begin position="443"/>
        <end position="495"/>
    </location>
</feature>
<evidence type="ECO:0000259" key="19">
    <source>
        <dbReference type="PROSITE" id="PS50113"/>
    </source>
</evidence>
<dbReference type="InterPro" id="IPR004358">
    <property type="entry name" value="Sig_transdc_His_kin-like_C"/>
</dbReference>
<dbReference type="InterPro" id="IPR013767">
    <property type="entry name" value="PAS_fold"/>
</dbReference>
<dbReference type="SUPFAM" id="SSF52172">
    <property type="entry name" value="CheY-like"/>
    <property type="match status" value="1"/>
</dbReference>
<dbReference type="InterPro" id="IPR011006">
    <property type="entry name" value="CheY-like_superfamily"/>
</dbReference>
<dbReference type="GO" id="GO:0000155">
    <property type="term" value="F:phosphorelay sensor kinase activity"/>
    <property type="evidence" value="ECO:0007669"/>
    <property type="project" value="InterPro"/>
</dbReference>
<dbReference type="Pfam" id="PF13426">
    <property type="entry name" value="PAS_9"/>
    <property type="match status" value="1"/>
</dbReference>
<dbReference type="Pfam" id="PF00512">
    <property type="entry name" value="HisKA"/>
    <property type="match status" value="1"/>
</dbReference>
<dbReference type="Pfam" id="PF00989">
    <property type="entry name" value="PAS"/>
    <property type="match status" value="1"/>
</dbReference>
<dbReference type="Proteomes" id="UP000001784">
    <property type="component" value="Chromosome"/>
</dbReference>
<feature type="domain" description="Response regulatory" evidence="17">
    <location>
        <begin position="872"/>
        <end position="988"/>
    </location>
</feature>
<keyword evidence="13 15" id="KW-0472">Membrane</keyword>
<evidence type="ECO:0000256" key="6">
    <source>
        <dbReference type="ARBA" id="ARBA00022679"/>
    </source>
</evidence>
<evidence type="ECO:0000256" key="3">
    <source>
        <dbReference type="ARBA" id="ARBA00012438"/>
    </source>
</evidence>
<dbReference type="CDD" id="cd12912">
    <property type="entry name" value="PDC2_MCP_like"/>
    <property type="match status" value="1"/>
</dbReference>
<evidence type="ECO:0000313" key="21">
    <source>
        <dbReference type="Proteomes" id="UP000001784"/>
    </source>
</evidence>
<dbReference type="eggNOG" id="COG4191">
    <property type="taxonomic scope" value="Bacteria"/>
</dbReference>
<dbReference type="InterPro" id="IPR000014">
    <property type="entry name" value="PAS"/>
</dbReference>
<evidence type="ECO:0000256" key="2">
    <source>
        <dbReference type="ARBA" id="ARBA00004651"/>
    </source>
</evidence>
<keyword evidence="12" id="KW-0902">Two-component regulatory system</keyword>
<evidence type="ECO:0000256" key="14">
    <source>
        <dbReference type="PROSITE-ProRule" id="PRU00169"/>
    </source>
</evidence>
<dbReference type="InterPro" id="IPR000700">
    <property type="entry name" value="PAS-assoc_C"/>
</dbReference>
<evidence type="ECO:0000256" key="4">
    <source>
        <dbReference type="ARBA" id="ARBA00022475"/>
    </source>
</evidence>
<evidence type="ECO:0000259" key="17">
    <source>
        <dbReference type="PROSITE" id="PS50110"/>
    </source>
</evidence>
<dbReference type="CDD" id="cd00130">
    <property type="entry name" value="PAS"/>
    <property type="match status" value="2"/>
</dbReference>
<dbReference type="SUPFAM" id="SSF55785">
    <property type="entry name" value="PYP-like sensor domain (PAS domain)"/>
    <property type="match status" value="2"/>
</dbReference>
<dbReference type="PANTHER" id="PTHR43065">
    <property type="entry name" value="SENSOR HISTIDINE KINASE"/>
    <property type="match status" value="1"/>
</dbReference>
<dbReference type="AlphaFoldDB" id="A0LKY0"/>
<dbReference type="SMART" id="SM00086">
    <property type="entry name" value="PAC"/>
    <property type="match status" value="2"/>
</dbReference>
<protein>
    <recommendedName>
        <fullName evidence="3">histidine kinase</fullName>
        <ecNumber evidence="3">2.7.13.3</ecNumber>
    </recommendedName>
</protein>
<keyword evidence="8" id="KW-0547">Nucleotide-binding</keyword>
<dbReference type="eggNOG" id="COG0784">
    <property type="taxonomic scope" value="Bacteria"/>
</dbReference>
<evidence type="ECO:0000256" key="15">
    <source>
        <dbReference type="SAM" id="Phobius"/>
    </source>
</evidence>
<dbReference type="CDD" id="cd00082">
    <property type="entry name" value="HisKA"/>
    <property type="match status" value="1"/>
</dbReference>
<dbReference type="GO" id="GO:0005886">
    <property type="term" value="C:plasma membrane"/>
    <property type="evidence" value="ECO:0007669"/>
    <property type="project" value="UniProtKB-SubCell"/>
</dbReference>
<dbReference type="Gene3D" id="3.30.565.10">
    <property type="entry name" value="Histidine kinase-like ATPase, C-terminal domain"/>
    <property type="match status" value="1"/>
</dbReference>
<dbReference type="PANTHER" id="PTHR43065:SF42">
    <property type="entry name" value="TWO-COMPONENT SENSOR PPRA"/>
    <property type="match status" value="1"/>
</dbReference>
<dbReference type="CDD" id="cd17546">
    <property type="entry name" value="REC_hyHK_CKI1_RcsC-like"/>
    <property type="match status" value="1"/>
</dbReference>
<dbReference type="InterPro" id="IPR005467">
    <property type="entry name" value="His_kinase_dom"/>
</dbReference>
<proteinExistence type="predicted"/>
<dbReference type="NCBIfam" id="TIGR00229">
    <property type="entry name" value="sensory_box"/>
    <property type="match status" value="2"/>
</dbReference>
<dbReference type="InterPro" id="IPR001610">
    <property type="entry name" value="PAC"/>
</dbReference>
<dbReference type="Gene3D" id="3.40.50.2300">
    <property type="match status" value="1"/>
</dbReference>
<dbReference type="Gene3D" id="3.30.450.20">
    <property type="entry name" value="PAS domain"/>
    <property type="match status" value="3"/>
</dbReference>
<dbReference type="SMART" id="SM00091">
    <property type="entry name" value="PAS"/>
    <property type="match status" value="2"/>
</dbReference>
<evidence type="ECO:0000256" key="5">
    <source>
        <dbReference type="ARBA" id="ARBA00022553"/>
    </source>
</evidence>